<organism evidence="5 6">
    <name type="scientific">Microbacterium tenebrionis</name>
    <dbReference type="NCBI Taxonomy" id="2830665"/>
    <lineage>
        <taxon>Bacteria</taxon>
        <taxon>Bacillati</taxon>
        <taxon>Actinomycetota</taxon>
        <taxon>Actinomycetes</taxon>
        <taxon>Micrococcales</taxon>
        <taxon>Microbacteriaceae</taxon>
        <taxon>Microbacterium</taxon>
    </lineage>
</organism>
<dbReference type="SUPFAM" id="SSF46894">
    <property type="entry name" value="C-terminal effector domain of the bipartite response regulators"/>
    <property type="match status" value="1"/>
</dbReference>
<evidence type="ECO:0000313" key="6">
    <source>
        <dbReference type="Proteomes" id="UP001139289"/>
    </source>
</evidence>
<dbReference type="AlphaFoldDB" id="A0A9X1LQQ9"/>
<keyword evidence="6" id="KW-1185">Reference proteome</keyword>
<reference evidence="5" key="1">
    <citation type="submission" date="2021-04" db="EMBL/GenBank/DDBJ databases">
        <title>Microbacterium tenobrionis sp. nov. and Microbacterium allomyrinae sp. nov., isolated from larvae of Tenobrio molitor and Allomyrina dichotoma, respectively.</title>
        <authorList>
            <person name="Lee S.D."/>
        </authorList>
    </citation>
    <scope>NUCLEOTIDE SEQUENCE</scope>
    <source>
        <strain evidence="5">YMB-B2</strain>
    </source>
</reference>
<dbReference type="InterPro" id="IPR016032">
    <property type="entry name" value="Sig_transdc_resp-reg_C-effctor"/>
</dbReference>
<comment type="caution">
    <text evidence="5">The sequence shown here is derived from an EMBL/GenBank/DDBJ whole genome shotgun (WGS) entry which is preliminary data.</text>
</comment>
<protein>
    <submittedName>
        <fullName evidence="5">Helix-turn-helix transcriptional regulator</fullName>
    </submittedName>
</protein>
<evidence type="ECO:0000256" key="2">
    <source>
        <dbReference type="ARBA" id="ARBA00023125"/>
    </source>
</evidence>
<sequence length="193" mass="20414">MWCLLALVADRQGVPDEAMQHVQQSVEVMADFGDRVGLALCVQLLTAFSAQLGDEQSVAQLAALVPPSSLTRSRPPVPLPELSTRTLRFGPPAALADDLSLGDALRRIVDGEDASSESVRVETSGVLSARESEVAALIAEGLSNPAIAARLVLSRRTVEGHVQRILAKLGFRSRSQIAVWDAQHSAAGTSVKG</sequence>
<dbReference type="CDD" id="cd06170">
    <property type="entry name" value="LuxR_C_like"/>
    <property type="match status" value="1"/>
</dbReference>
<dbReference type="InterPro" id="IPR036388">
    <property type="entry name" value="WH-like_DNA-bd_sf"/>
</dbReference>
<dbReference type="PROSITE" id="PS00622">
    <property type="entry name" value="HTH_LUXR_1"/>
    <property type="match status" value="1"/>
</dbReference>
<gene>
    <name evidence="5" type="ORF">KEC56_11150</name>
</gene>
<keyword evidence="3" id="KW-0804">Transcription</keyword>
<dbReference type="PANTHER" id="PTHR44688">
    <property type="entry name" value="DNA-BINDING TRANSCRIPTIONAL ACTIVATOR DEVR_DOSR"/>
    <property type="match status" value="1"/>
</dbReference>
<evidence type="ECO:0000313" key="5">
    <source>
        <dbReference type="EMBL" id="MCC2030062.1"/>
    </source>
</evidence>
<accession>A0A9X1LQQ9</accession>
<evidence type="ECO:0000256" key="3">
    <source>
        <dbReference type="ARBA" id="ARBA00023163"/>
    </source>
</evidence>
<keyword evidence="2" id="KW-0238">DNA-binding</keyword>
<dbReference type="PRINTS" id="PR00038">
    <property type="entry name" value="HTHLUXR"/>
</dbReference>
<dbReference type="Gene3D" id="1.10.10.10">
    <property type="entry name" value="Winged helix-like DNA-binding domain superfamily/Winged helix DNA-binding domain"/>
    <property type="match status" value="1"/>
</dbReference>
<dbReference type="GO" id="GO:0003677">
    <property type="term" value="F:DNA binding"/>
    <property type="evidence" value="ECO:0007669"/>
    <property type="project" value="UniProtKB-KW"/>
</dbReference>
<evidence type="ECO:0000256" key="1">
    <source>
        <dbReference type="ARBA" id="ARBA00023015"/>
    </source>
</evidence>
<dbReference type="PROSITE" id="PS50043">
    <property type="entry name" value="HTH_LUXR_2"/>
    <property type="match status" value="1"/>
</dbReference>
<keyword evidence="1" id="KW-0805">Transcription regulation</keyword>
<dbReference type="InterPro" id="IPR000792">
    <property type="entry name" value="Tscrpt_reg_LuxR_C"/>
</dbReference>
<evidence type="ECO:0000259" key="4">
    <source>
        <dbReference type="PROSITE" id="PS50043"/>
    </source>
</evidence>
<dbReference type="EMBL" id="JAGTTM010000004">
    <property type="protein sequence ID" value="MCC2030062.1"/>
    <property type="molecule type" value="Genomic_DNA"/>
</dbReference>
<feature type="domain" description="HTH luxR-type" evidence="4">
    <location>
        <begin position="120"/>
        <end position="185"/>
    </location>
</feature>
<dbReference type="SMART" id="SM00421">
    <property type="entry name" value="HTH_LUXR"/>
    <property type="match status" value="1"/>
</dbReference>
<dbReference type="GO" id="GO:0006355">
    <property type="term" value="P:regulation of DNA-templated transcription"/>
    <property type="evidence" value="ECO:0007669"/>
    <property type="project" value="InterPro"/>
</dbReference>
<dbReference type="Proteomes" id="UP001139289">
    <property type="component" value="Unassembled WGS sequence"/>
</dbReference>
<name>A0A9X1LQQ9_9MICO</name>
<proteinExistence type="predicted"/>
<dbReference type="Pfam" id="PF00196">
    <property type="entry name" value="GerE"/>
    <property type="match status" value="1"/>
</dbReference>
<dbReference type="PANTHER" id="PTHR44688:SF16">
    <property type="entry name" value="DNA-BINDING TRANSCRIPTIONAL ACTIVATOR DEVR_DOSR"/>
    <property type="match status" value="1"/>
</dbReference>